<organism evidence="2 3">
    <name type="scientific">Trifolium medium</name>
    <dbReference type="NCBI Taxonomy" id="97028"/>
    <lineage>
        <taxon>Eukaryota</taxon>
        <taxon>Viridiplantae</taxon>
        <taxon>Streptophyta</taxon>
        <taxon>Embryophyta</taxon>
        <taxon>Tracheophyta</taxon>
        <taxon>Spermatophyta</taxon>
        <taxon>Magnoliopsida</taxon>
        <taxon>eudicotyledons</taxon>
        <taxon>Gunneridae</taxon>
        <taxon>Pentapetalae</taxon>
        <taxon>rosids</taxon>
        <taxon>fabids</taxon>
        <taxon>Fabales</taxon>
        <taxon>Fabaceae</taxon>
        <taxon>Papilionoideae</taxon>
        <taxon>50 kb inversion clade</taxon>
        <taxon>NPAAA clade</taxon>
        <taxon>Hologalegina</taxon>
        <taxon>IRL clade</taxon>
        <taxon>Trifolieae</taxon>
        <taxon>Trifolium</taxon>
    </lineage>
</organism>
<accession>A0A392U6D9</accession>
<evidence type="ECO:0000313" key="2">
    <source>
        <dbReference type="EMBL" id="MCI69059.1"/>
    </source>
</evidence>
<dbReference type="AlphaFoldDB" id="A0A392U6D9"/>
<proteinExistence type="predicted"/>
<sequence>KWVGGATRSLVRFRVVLLLVDARRAGVICTARRAALFRAEVFWFLRGAQGSAALRAGLFC</sequence>
<name>A0A392U6D9_9FABA</name>
<evidence type="ECO:0000313" key="3">
    <source>
        <dbReference type="Proteomes" id="UP000265520"/>
    </source>
</evidence>
<keyword evidence="3" id="KW-1185">Reference proteome</keyword>
<feature type="non-terminal residue" evidence="2">
    <location>
        <position position="1"/>
    </location>
</feature>
<comment type="caution">
    <text evidence="2">The sequence shown here is derived from an EMBL/GenBank/DDBJ whole genome shotgun (WGS) entry which is preliminary data.</text>
</comment>
<protein>
    <submittedName>
        <fullName evidence="2">Uncharacterized protein</fullName>
    </submittedName>
</protein>
<keyword evidence="1" id="KW-0732">Signal</keyword>
<dbReference type="EMBL" id="LXQA010748355">
    <property type="protein sequence ID" value="MCI69059.1"/>
    <property type="molecule type" value="Genomic_DNA"/>
</dbReference>
<reference evidence="2 3" key="1">
    <citation type="journal article" date="2018" name="Front. Plant Sci.">
        <title>Red Clover (Trifolium pratense) and Zigzag Clover (T. medium) - A Picture of Genomic Similarities and Differences.</title>
        <authorList>
            <person name="Dluhosova J."/>
            <person name="Istvanek J."/>
            <person name="Nedelnik J."/>
            <person name="Repkova J."/>
        </authorList>
    </citation>
    <scope>NUCLEOTIDE SEQUENCE [LARGE SCALE GENOMIC DNA]</scope>
    <source>
        <strain evidence="3">cv. 10/8</strain>
        <tissue evidence="2">Leaf</tissue>
    </source>
</reference>
<evidence type="ECO:0000256" key="1">
    <source>
        <dbReference type="SAM" id="SignalP"/>
    </source>
</evidence>
<dbReference type="Proteomes" id="UP000265520">
    <property type="component" value="Unassembled WGS sequence"/>
</dbReference>
<feature type="signal peptide" evidence="1">
    <location>
        <begin position="1"/>
        <end position="25"/>
    </location>
</feature>
<feature type="chain" id="PRO_5017349576" evidence="1">
    <location>
        <begin position="26"/>
        <end position="60"/>
    </location>
</feature>